<reference evidence="3 4" key="1">
    <citation type="submission" date="2020-08" db="EMBL/GenBank/DDBJ databases">
        <title>Genome sequence of Sphingomonas lutea KCTC 23642T.</title>
        <authorList>
            <person name="Hyun D.-W."/>
            <person name="Bae J.-W."/>
        </authorList>
    </citation>
    <scope>NUCLEOTIDE SEQUENCE [LARGE SCALE GENOMIC DNA]</scope>
    <source>
        <strain evidence="3 4">KCTC 23642</strain>
    </source>
</reference>
<keyword evidence="2" id="KW-1133">Transmembrane helix</keyword>
<name>A0A7G9SLF7_9SPHN</name>
<proteinExistence type="predicted"/>
<sequence>MADIISWVATAATIIAASMTASNLGARITGYGFIVFLVGSIAWLTTGVMTNQPALMWTNVVLTALNIFGIWRWLGREARVEEGARRPPRRAATRLAKRCFPSPCSARRWSTGKAGSSVRRSTPWRAAAADA</sequence>
<dbReference type="EMBL" id="CP060718">
    <property type="protein sequence ID" value="QNN68682.1"/>
    <property type="molecule type" value="Genomic_DNA"/>
</dbReference>
<evidence type="ECO:0008006" key="5">
    <source>
        <dbReference type="Google" id="ProtNLM"/>
    </source>
</evidence>
<dbReference type="Proteomes" id="UP000515971">
    <property type="component" value="Chromosome"/>
</dbReference>
<dbReference type="RefSeq" id="WP_187540445.1">
    <property type="nucleotide sequence ID" value="NZ_CP060718.1"/>
</dbReference>
<gene>
    <name evidence="3" type="ORF">H9L13_08315</name>
</gene>
<keyword evidence="2" id="KW-0812">Transmembrane</keyword>
<evidence type="ECO:0000313" key="4">
    <source>
        <dbReference type="Proteomes" id="UP000515971"/>
    </source>
</evidence>
<feature type="region of interest" description="Disordered" evidence="1">
    <location>
        <begin position="104"/>
        <end position="131"/>
    </location>
</feature>
<organism evidence="3 4">
    <name type="scientific">Sphingomonas lutea</name>
    <dbReference type="NCBI Taxonomy" id="1045317"/>
    <lineage>
        <taxon>Bacteria</taxon>
        <taxon>Pseudomonadati</taxon>
        <taxon>Pseudomonadota</taxon>
        <taxon>Alphaproteobacteria</taxon>
        <taxon>Sphingomonadales</taxon>
        <taxon>Sphingomonadaceae</taxon>
        <taxon>Sphingomonas</taxon>
    </lineage>
</organism>
<evidence type="ECO:0000256" key="1">
    <source>
        <dbReference type="SAM" id="MobiDB-lite"/>
    </source>
</evidence>
<evidence type="ECO:0000313" key="3">
    <source>
        <dbReference type="EMBL" id="QNN68682.1"/>
    </source>
</evidence>
<feature type="transmembrane region" description="Helical" evidence="2">
    <location>
        <begin position="55"/>
        <end position="74"/>
    </location>
</feature>
<feature type="transmembrane region" description="Helical" evidence="2">
    <location>
        <begin position="31"/>
        <end position="49"/>
    </location>
</feature>
<protein>
    <recommendedName>
        <fullName evidence="5">YgjV family protein</fullName>
    </recommendedName>
</protein>
<keyword evidence="4" id="KW-1185">Reference proteome</keyword>
<dbReference type="AlphaFoldDB" id="A0A7G9SLF7"/>
<accession>A0A7G9SLF7</accession>
<evidence type="ECO:0000256" key="2">
    <source>
        <dbReference type="SAM" id="Phobius"/>
    </source>
</evidence>
<keyword evidence="2" id="KW-0472">Membrane</keyword>
<feature type="transmembrane region" description="Helical" evidence="2">
    <location>
        <begin position="6"/>
        <end position="24"/>
    </location>
</feature>
<dbReference type="KEGG" id="slut:H9L13_08315"/>